<sequence length="242" mass="26738">MVSKEASSEVPLRLKREHESKEMFSTPQTDGQDPVARRSPAPNDSISPHVHGQPLSNKHPDHSASMTQNDRYEEPESLLRTHATYPGSPCVCICSCAEEDMIVELEDDVRKPPCLVCQPTPPHSPPQQSGKLPHPALSIPRSTIPPSKSASEPHTPACSVRPREPQPRVGKDDSALGLIKPEKGQAQHPWTGSEKLQRQTVSSEPEKLPQAHSKTHAEEIEEAQHHFRDELLEADTTVMDVL</sequence>
<evidence type="ECO:0000313" key="3">
    <source>
        <dbReference type="Proteomes" id="UP000246740"/>
    </source>
</evidence>
<accession>A0A317XKY5</accession>
<keyword evidence="3" id="KW-1185">Reference proteome</keyword>
<gene>
    <name evidence="2" type="ORF">BCV70DRAFT_218247</name>
</gene>
<feature type="region of interest" description="Disordered" evidence="1">
    <location>
        <begin position="121"/>
        <end position="218"/>
    </location>
</feature>
<protein>
    <submittedName>
        <fullName evidence="2">Uncharacterized protein</fullName>
    </submittedName>
</protein>
<dbReference type="AlphaFoldDB" id="A0A317XKY5"/>
<proteinExistence type="predicted"/>
<feature type="region of interest" description="Disordered" evidence="1">
    <location>
        <begin position="1"/>
        <end position="76"/>
    </location>
</feature>
<dbReference type="Proteomes" id="UP000246740">
    <property type="component" value="Unassembled WGS sequence"/>
</dbReference>
<feature type="compositionally biased region" description="Basic and acidic residues" evidence="1">
    <location>
        <begin position="204"/>
        <end position="218"/>
    </location>
</feature>
<feature type="compositionally biased region" description="Basic and acidic residues" evidence="1">
    <location>
        <begin position="12"/>
        <end position="22"/>
    </location>
</feature>
<organism evidence="2 3">
    <name type="scientific">Testicularia cyperi</name>
    <dbReference type="NCBI Taxonomy" id="1882483"/>
    <lineage>
        <taxon>Eukaryota</taxon>
        <taxon>Fungi</taxon>
        <taxon>Dikarya</taxon>
        <taxon>Basidiomycota</taxon>
        <taxon>Ustilaginomycotina</taxon>
        <taxon>Ustilaginomycetes</taxon>
        <taxon>Ustilaginales</taxon>
        <taxon>Anthracoideaceae</taxon>
        <taxon>Testicularia</taxon>
    </lineage>
</organism>
<dbReference type="EMBL" id="KZ819197">
    <property type="protein sequence ID" value="PWY98711.1"/>
    <property type="molecule type" value="Genomic_DNA"/>
</dbReference>
<feature type="compositionally biased region" description="Basic and acidic residues" evidence="1">
    <location>
        <begin position="161"/>
        <end position="185"/>
    </location>
</feature>
<dbReference type="OrthoDB" id="2547553at2759"/>
<name>A0A317XKY5_9BASI</name>
<evidence type="ECO:0000256" key="1">
    <source>
        <dbReference type="SAM" id="MobiDB-lite"/>
    </source>
</evidence>
<dbReference type="InParanoid" id="A0A317XKY5"/>
<reference evidence="2 3" key="1">
    <citation type="journal article" date="2018" name="Mol. Biol. Evol.">
        <title>Broad Genomic Sampling Reveals a Smut Pathogenic Ancestry of the Fungal Clade Ustilaginomycotina.</title>
        <authorList>
            <person name="Kijpornyongpan T."/>
            <person name="Mondo S.J."/>
            <person name="Barry K."/>
            <person name="Sandor L."/>
            <person name="Lee J."/>
            <person name="Lipzen A."/>
            <person name="Pangilinan J."/>
            <person name="LaButti K."/>
            <person name="Hainaut M."/>
            <person name="Henrissat B."/>
            <person name="Grigoriev I.V."/>
            <person name="Spatafora J.W."/>
            <person name="Aime M.C."/>
        </authorList>
    </citation>
    <scope>NUCLEOTIDE SEQUENCE [LARGE SCALE GENOMIC DNA]</scope>
    <source>
        <strain evidence="2 3">MCA 3645</strain>
    </source>
</reference>
<feature type="compositionally biased region" description="Polar residues" evidence="1">
    <location>
        <begin position="140"/>
        <end position="152"/>
    </location>
</feature>
<evidence type="ECO:0000313" key="2">
    <source>
        <dbReference type="EMBL" id="PWY98711.1"/>
    </source>
</evidence>